<evidence type="ECO:0000313" key="1">
    <source>
        <dbReference type="EMBL" id="RZG65972.1"/>
    </source>
</evidence>
<comment type="caution">
    <text evidence="1">The sequence shown here is derived from an EMBL/GenBank/DDBJ whole genome shotgun (WGS) entry which is preliminary data.</text>
</comment>
<name>A0A4Q7AUQ6_9GAMM</name>
<organism evidence="1 2">
    <name type="scientific">Acinetobacter bouvetii</name>
    <dbReference type="NCBI Taxonomy" id="202951"/>
    <lineage>
        <taxon>Bacteria</taxon>
        <taxon>Pseudomonadati</taxon>
        <taxon>Pseudomonadota</taxon>
        <taxon>Gammaproteobacteria</taxon>
        <taxon>Moraxellales</taxon>
        <taxon>Moraxellaceae</taxon>
        <taxon>Acinetobacter</taxon>
    </lineage>
</organism>
<evidence type="ECO:0000313" key="2">
    <source>
        <dbReference type="Proteomes" id="UP000293483"/>
    </source>
</evidence>
<accession>A0A4Q7AUQ6</accession>
<dbReference type="EMBL" id="SGSU01000013">
    <property type="protein sequence ID" value="RZG65972.1"/>
    <property type="molecule type" value="Genomic_DNA"/>
</dbReference>
<proteinExistence type="predicted"/>
<dbReference type="RefSeq" id="WP_130146795.1">
    <property type="nucleotide sequence ID" value="NZ_SGSU01000013.1"/>
</dbReference>
<protein>
    <submittedName>
        <fullName evidence="1">Uncharacterized protein</fullName>
    </submittedName>
</protein>
<reference evidence="1 2" key="1">
    <citation type="submission" date="2019-02" db="EMBL/GenBank/DDBJ databases">
        <title>The Batch Genome Submission of Acinetobacter spp. strains.</title>
        <authorList>
            <person name="Qin J."/>
            <person name="Hu Y."/>
            <person name="Ye H."/>
            <person name="Wei L."/>
            <person name="Feng Y."/>
            <person name="Zong Z."/>
        </authorList>
    </citation>
    <scope>NUCLEOTIDE SEQUENCE [LARGE SCALE GENOMIC DNA]</scope>
    <source>
        <strain evidence="1 2">WCHABo060081</strain>
    </source>
</reference>
<sequence length="84" mass="9922">MSRLDEVILFKSLCNKAARIQYLKNENGWAKEEIVIEHVINAYTNFMVYNKAKVDTKIIKLQVLNQKINKNLLEIEKQKMKLLN</sequence>
<dbReference type="AlphaFoldDB" id="A0A4Q7AUQ6"/>
<gene>
    <name evidence="1" type="ORF">EXE25_12525</name>
</gene>
<dbReference type="Proteomes" id="UP000293483">
    <property type="component" value="Unassembled WGS sequence"/>
</dbReference>